<evidence type="ECO:0000313" key="3">
    <source>
        <dbReference type="EMBL" id="EAS02177.3"/>
    </source>
</evidence>
<dbReference type="RefSeq" id="XP_001022422.3">
    <property type="nucleotide sequence ID" value="XM_001022422.4"/>
</dbReference>
<keyword evidence="4" id="KW-1185">Reference proteome</keyword>
<sequence length="300" mass="34842">MDAHSDQKLAQFNQIFDSFETQFQGQNAKLNESLELLLKLLNNIGQNPMDQKYRKIKSTNPTIKEKLFRLTKAGELLKLIGFVVHTENQDEFYVLEDQHLMELLPYIQHLRNRIELFEAKQVSQQEYERVLNIQKNHQHLLKKHEDDMKKEEELKQQMHYDRQEYKTVEIKDSVAVNMQSVQQKRDQSPIQHISGDADFNTKVLSNNKPVIVDFYADWCPPCKKLGELIESELSNSKTVVVAKINCDDPNNAGIKQRHGVSGIPAVFFYHKGQQLSQYNFTGFNPNALQNAIQKANQLSK</sequence>
<dbReference type="PROSITE" id="PS51352">
    <property type="entry name" value="THIOREDOXIN_2"/>
    <property type="match status" value="1"/>
</dbReference>
<dbReference type="Gene3D" id="3.40.30.10">
    <property type="entry name" value="Glutaredoxin"/>
    <property type="match status" value="1"/>
</dbReference>
<dbReference type="HOGENOM" id="CLU_929003_0_0_1"/>
<evidence type="ECO:0000256" key="1">
    <source>
        <dbReference type="ARBA" id="ARBA00008987"/>
    </source>
</evidence>
<accession>I7LWM7</accession>
<gene>
    <name evidence="3" type="ORF">TTHERM_00558600</name>
</gene>
<dbReference type="Pfam" id="PF09409">
    <property type="entry name" value="PUB"/>
    <property type="match status" value="1"/>
</dbReference>
<dbReference type="AlphaFoldDB" id="I7LWM7"/>
<dbReference type="InterPro" id="IPR018997">
    <property type="entry name" value="PUB_domain"/>
</dbReference>
<dbReference type="SUPFAM" id="SSF143503">
    <property type="entry name" value="PUG domain-like"/>
    <property type="match status" value="1"/>
</dbReference>
<dbReference type="PROSITE" id="PS00194">
    <property type="entry name" value="THIOREDOXIN_1"/>
    <property type="match status" value="1"/>
</dbReference>
<dbReference type="CDD" id="cd02947">
    <property type="entry name" value="TRX_family"/>
    <property type="match status" value="1"/>
</dbReference>
<dbReference type="InterPro" id="IPR036339">
    <property type="entry name" value="PUB-like_dom_sf"/>
</dbReference>
<dbReference type="GeneID" id="7838140"/>
<dbReference type="PANTHER" id="PTHR43601">
    <property type="entry name" value="THIOREDOXIN, MITOCHONDRIAL"/>
    <property type="match status" value="1"/>
</dbReference>
<dbReference type="SMART" id="SM00580">
    <property type="entry name" value="PUG"/>
    <property type="match status" value="1"/>
</dbReference>
<dbReference type="InterPro" id="IPR017937">
    <property type="entry name" value="Thioredoxin_CS"/>
</dbReference>
<evidence type="ECO:0000259" key="2">
    <source>
        <dbReference type="PROSITE" id="PS51352"/>
    </source>
</evidence>
<organism evidence="3 4">
    <name type="scientific">Tetrahymena thermophila (strain SB210)</name>
    <dbReference type="NCBI Taxonomy" id="312017"/>
    <lineage>
        <taxon>Eukaryota</taxon>
        <taxon>Sar</taxon>
        <taxon>Alveolata</taxon>
        <taxon>Ciliophora</taxon>
        <taxon>Intramacronucleata</taxon>
        <taxon>Oligohymenophorea</taxon>
        <taxon>Hymenostomatida</taxon>
        <taxon>Tetrahymenina</taxon>
        <taxon>Tetrahymenidae</taxon>
        <taxon>Tetrahymena</taxon>
    </lineage>
</organism>
<dbReference type="Proteomes" id="UP000009168">
    <property type="component" value="Unassembled WGS sequence"/>
</dbReference>
<dbReference type="InParanoid" id="I7LWM7"/>
<comment type="similarity">
    <text evidence="1">Belongs to the thioredoxin family.</text>
</comment>
<reference evidence="4" key="1">
    <citation type="journal article" date="2006" name="PLoS Biol.">
        <title>Macronuclear genome sequence of the ciliate Tetrahymena thermophila, a model eukaryote.</title>
        <authorList>
            <person name="Eisen J.A."/>
            <person name="Coyne R.S."/>
            <person name="Wu M."/>
            <person name="Wu D."/>
            <person name="Thiagarajan M."/>
            <person name="Wortman J.R."/>
            <person name="Badger J.H."/>
            <person name="Ren Q."/>
            <person name="Amedeo P."/>
            <person name="Jones K.M."/>
            <person name="Tallon L.J."/>
            <person name="Delcher A.L."/>
            <person name="Salzberg S.L."/>
            <person name="Silva J.C."/>
            <person name="Haas B.J."/>
            <person name="Majoros W.H."/>
            <person name="Farzad M."/>
            <person name="Carlton J.M."/>
            <person name="Smith R.K. Jr."/>
            <person name="Garg J."/>
            <person name="Pearlman R.E."/>
            <person name="Karrer K.M."/>
            <person name="Sun L."/>
            <person name="Manning G."/>
            <person name="Elde N.C."/>
            <person name="Turkewitz A.P."/>
            <person name="Asai D.J."/>
            <person name="Wilkes D.E."/>
            <person name="Wang Y."/>
            <person name="Cai H."/>
            <person name="Collins K."/>
            <person name="Stewart B.A."/>
            <person name="Lee S.R."/>
            <person name="Wilamowska K."/>
            <person name="Weinberg Z."/>
            <person name="Ruzzo W.L."/>
            <person name="Wloga D."/>
            <person name="Gaertig J."/>
            <person name="Frankel J."/>
            <person name="Tsao C.-C."/>
            <person name="Gorovsky M.A."/>
            <person name="Keeling P.J."/>
            <person name="Waller R.F."/>
            <person name="Patron N.J."/>
            <person name="Cherry J.M."/>
            <person name="Stover N.A."/>
            <person name="Krieger C.J."/>
            <person name="del Toro C."/>
            <person name="Ryder H.F."/>
            <person name="Williamson S.C."/>
            <person name="Barbeau R.A."/>
            <person name="Hamilton E.P."/>
            <person name="Orias E."/>
        </authorList>
    </citation>
    <scope>NUCLEOTIDE SEQUENCE [LARGE SCALE GENOMIC DNA]</scope>
    <source>
        <strain evidence="4">SB210</strain>
    </source>
</reference>
<dbReference type="eggNOG" id="KOG0910">
    <property type="taxonomic scope" value="Eukaryota"/>
</dbReference>
<dbReference type="OrthoDB" id="2121326at2759"/>
<dbReference type="STRING" id="312017.I7LWM7"/>
<dbReference type="KEGG" id="tet:TTHERM_00558600"/>
<dbReference type="PANTHER" id="PTHR43601:SF3">
    <property type="entry name" value="THIOREDOXIN, MITOCHONDRIAL"/>
    <property type="match status" value="1"/>
</dbReference>
<protein>
    <submittedName>
        <fullName evidence="3">Thioredoxin domain protein</fullName>
    </submittedName>
</protein>
<dbReference type="Gene3D" id="1.20.58.2190">
    <property type="match status" value="1"/>
</dbReference>
<dbReference type="EMBL" id="GG662547">
    <property type="protein sequence ID" value="EAS02177.3"/>
    <property type="molecule type" value="Genomic_DNA"/>
</dbReference>
<evidence type="ECO:0000313" key="4">
    <source>
        <dbReference type="Proteomes" id="UP000009168"/>
    </source>
</evidence>
<dbReference type="InterPro" id="IPR036249">
    <property type="entry name" value="Thioredoxin-like_sf"/>
</dbReference>
<dbReference type="SUPFAM" id="SSF52833">
    <property type="entry name" value="Thioredoxin-like"/>
    <property type="match status" value="1"/>
</dbReference>
<proteinExistence type="inferred from homology"/>
<feature type="domain" description="Thioredoxin" evidence="2">
    <location>
        <begin position="178"/>
        <end position="297"/>
    </location>
</feature>
<name>I7LWM7_TETTS</name>
<dbReference type="CDD" id="cd09212">
    <property type="entry name" value="PUB"/>
    <property type="match status" value="1"/>
</dbReference>
<dbReference type="Pfam" id="PF00085">
    <property type="entry name" value="Thioredoxin"/>
    <property type="match status" value="1"/>
</dbReference>
<dbReference type="GO" id="GO:0045454">
    <property type="term" value="P:cell redox homeostasis"/>
    <property type="evidence" value="ECO:0007669"/>
    <property type="project" value="TreeGrafter"/>
</dbReference>
<dbReference type="InterPro" id="IPR013766">
    <property type="entry name" value="Thioredoxin_domain"/>
</dbReference>